<proteinExistence type="predicted"/>
<dbReference type="InterPro" id="IPR029052">
    <property type="entry name" value="Metallo-depent_PP-like"/>
</dbReference>
<dbReference type="EMBL" id="UYWY01004704">
    <property type="protein sequence ID" value="VDM29286.1"/>
    <property type="molecule type" value="Genomic_DNA"/>
</dbReference>
<dbReference type="Gene3D" id="3.60.21.10">
    <property type="match status" value="1"/>
</dbReference>
<dbReference type="Proteomes" id="UP000050794">
    <property type="component" value="Unassembled WGS sequence"/>
</dbReference>
<organism evidence="2 3">
    <name type="scientific">Toxocara canis</name>
    <name type="common">Canine roundworm</name>
    <dbReference type="NCBI Taxonomy" id="6265"/>
    <lineage>
        <taxon>Eukaryota</taxon>
        <taxon>Metazoa</taxon>
        <taxon>Ecdysozoa</taxon>
        <taxon>Nematoda</taxon>
        <taxon>Chromadorea</taxon>
        <taxon>Rhabditida</taxon>
        <taxon>Spirurina</taxon>
        <taxon>Ascaridomorpha</taxon>
        <taxon>Ascaridoidea</taxon>
        <taxon>Toxocaridae</taxon>
        <taxon>Toxocara</taxon>
    </lineage>
</organism>
<keyword evidence="2" id="KW-1185">Reference proteome</keyword>
<evidence type="ECO:0000313" key="3">
    <source>
        <dbReference type="WBParaSite" id="TCNE_0000357001-mRNA-1"/>
    </source>
</evidence>
<name>A0A183U500_TOXCA</name>
<gene>
    <name evidence="1" type="ORF">TCNE_LOCUS3569</name>
</gene>
<accession>A0A183U500</accession>
<reference evidence="3" key="1">
    <citation type="submission" date="2016-06" db="UniProtKB">
        <authorList>
            <consortium name="WormBaseParasite"/>
        </authorList>
    </citation>
    <scope>IDENTIFICATION</scope>
</reference>
<dbReference type="AlphaFoldDB" id="A0A183U500"/>
<dbReference type="SUPFAM" id="SSF56300">
    <property type="entry name" value="Metallo-dependent phosphatases"/>
    <property type="match status" value="1"/>
</dbReference>
<evidence type="ECO:0000313" key="1">
    <source>
        <dbReference type="EMBL" id="VDM29286.1"/>
    </source>
</evidence>
<protein>
    <submittedName>
        <fullName evidence="3">Metallophos domain-containing protein</fullName>
    </submittedName>
</protein>
<evidence type="ECO:0000313" key="2">
    <source>
        <dbReference type="Proteomes" id="UP000050794"/>
    </source>
</evidence>
<reference evidence="1 2" key="2">
    <citation type="submission" date="2018-11" db="EMBL/GenBank/DDBJ databases">
        <authorList>
            <consortium name="Pathogen Informatics"/>
        </authorList>
    </citation>
    <scope>NUCLEOTIDE SEQUENCE [LARGE SCALE GENOMIC DNA]</scope>
</reference>
<sequence length="152" mass="16779">MFDKTTKCSSGGIALSRIERSLLTIVNCVQLNQSIAKHFSENQLVPILHRGEVRFLKEPMLLEFPLTEYGIVVVGDLHGSIFDLLAVLHSIGLPPDVHYLFLGKIVYFAFDQTRKSTLSCLLLPLLPLFPSNLGVEPVSGCSISSRSPVDLK</sequence>
<dbReference type="WBParaSite" id="TCNE_0000357001-mRNA-1">
    <property type="protein sequence ID" value="TCNE_0000357001-mRNA-1"/>
    <property type="gene ID" value="TCNE_0000357001"/>
</dbReference>